<keyword evidence="4" id="KW-0446">Lipid-binding</keyword>
<evidence type="ECO:0000313" key="9">
    <source>
        <dbReference type="Proteomes" id="UP000265566"/>
    </source>
</evidence>
<dbReference type="CDD" id="cd01960">
    <property type="entry name" value="nsLTP1"/>
    <property type="match status" value="1"/>
</dbReference>
<comment type="similarity">
    <text evidence="1 4">Belongs to the plant LTP family.</text>
</comment>
<evidence type="ECO:0000256" key="3">
    <source>
        <dbReference type="ARBA" id="ARBA00023157"/>
    </source>
</evidence>
<dbReference type="AlphaFoldDB" id="A0A396H666"/>
<keyword evidence="4" id="KW-0813">Transport</keyword>
<keyword evidence="2 6" id="KW-0732">Signal</keyword>
<evidence type="ECO:0000313" key="8">
    <source>
        <dbReference type="EMBL" id="RHN46665.1"/>
    </source>
</evidence>
<feature type="transmembrane region" description="Helical" evidence="5">
    <location>
        <begin position="127"/>
        <end position="146"/>
    </location>
</feature>
<dbReference type="GO" id="GO:0006869">
    <property type="term" value="P:lipid transport"/>
    <property type="evidence" value="ECO:0007669"/>
    <property type="project" value="InterPro"/>
</dbReference>
<dbReference type="InterPro" id="IPR016140">
    <property type="entry name" value="Bifunc_inhib/LTP/seed_store"/>
</dbReference>
<dbReference type="Proteomes" id="UP000265566">
    <property type="component" value="Chromosome 7"/>
</dbReference>
<comment type="function">
    <text evidence="4">Plant non-specific lipid-transfer proteins transfer phospholipids as well as galactolipids across membranes. May play a role in wax or cutin deposition in the cell walls of expanding epidermal cells and certain secretory tissues.</text>
</comment>
<dbReference type="Pfam" id="PF00234">
    <property type="entry name" value="Tryp_alpha_amyl"/>
    <property type="match status" value="1"/>
</dbReference>
<accession>A0A396H666</accession>
<keyword evidence="5" id="KW-0812">Transmembrane</keyword>
<evidence type="ECO:0000256" key="6">
    <source>
        <dbReference type="SAM" id="SignalP"/>
    </source>
</evidence>
<dbReference type="SMART" id="SM00499">
    <property type="entry name" value="AAI"/>
    <property type="match status" value="1"/>
</dbReference>
<reference evidence="9" key="1">
    <citation type="journal article" date="2018" name="Nat. Plants">
        <title>Whole-genome landscape of Medicago truncatula symbiotic genes.</title>
        <authorList>
            <person name="Pecrix Y."/>
            <person name="Staton S.E."/>
            <person name="Sallet E."/>
            <person name="Lelandais-Briere C."/>
            <person name="Moreau S."/>
            <person name="Carrere S."/>
            <person name="Blein T."/>
            <person name="Jardinaud M.F."/>
            <person name="Latrasse D."/>
            <person name="Zouine M."/>
            <person name="Zahm M."/>
            <person name="Kreplak J."/>
            <person name="Mayjonade B."/>
            <person name="Satge C."/>
            <person name="Perez M."/>
            <person name="Cauet S."/>
            <person name="Marande W."/>
            <person name="Chantry-Darmon C."/>
            <person name="Lopez-Roques C."/>
            <person name="Bouchez O."/>
            <person name="Berard A."/>
            <person name="Debelle F."/>
            <person name="Munos S."/>
            <person name="Bendahmane A."/>
            <person name="Berges H."/>
            <person name="Niebel A."/>
            <person name="Buitink J."/>
            <person name="Frugier F."/>
            <person name="Benhamed M."/>
            <person name="Crespi M."/>
            <person name="Gouzy J."/>
            <person name="Gamas P."/>
        </authorList>
    </citation>
    <scope>NUCLEOTIDE SEQUENCE [LARGE SCALE GENOMIC DNA]</scope>
    <source>
        <strain evidence="9">cv. Jemalong A17</strain>
    </source>
</reference>
<name>A0A396H666_MEDTR</name>
<evidence type="ECO:0000259" key="7">
    <source>
        <dbReference type="SMART" id="SM00499"/>
    </source>
</evidence>
<dbReference type="GO" id="GO:0008289">
    <property type="term" value="F:lipid binding"/>
    <property type="evidence" value="ECO:0007669"/>
    <property type="project" value="UniProtKB-KW"/>
</dbReference>
<feature type="signal peptide" evidence="6">
    <location>
        <begin position="1"/>
        <end position="26"/>
    </location>
</feature>
<feature type="domain" description="Bifunctional inhibitor/plant lipid transfer protein/seed storage helical" evidence="7">
    <location>
        <begin position="30"/>
        <end position="116"/>
    </location>
</feature>
<evidence type="ECO:0000256" key="5">
    <source>
        <dbReference type="SAM" id="Phobius"/>
    </source>
</evidence>
<evidence type="ECO:0000256" key="4">
    <source>
        <dbReference type="RuleBase" id="RU000628"/>
    </source>
</evidence>
<comment type="caution">
    <text evidence="8">The sequence shown here is derived from an EMBL/GenBank/DDBJ whole genome shotgun (WGS) entry which is preliminary data.</text>
</comment>
<sequence length="148" mass="16518">MATSMLVKITCLSVICLVLAIPLANAAIACNDLLETLYPCVEFITSPGFSDPSSPCCDGIKRINDEAITTLDRQNVCKCLKPVVPVLPGLNPDNFATLPDKCGVNLLFSISPHMNCNKYISHYQPSFFNFFFVCLYIYIYIYYILLNK</sequence>
<evidence type="ECO:0000256" key="2">
    <source>
        <dbReference type="ARBA" id="ARBA00022729"/>
    </source>
</evidence>
<dbReference type="PRINTS" id="PR00382">
    <property type="entry name" value="LIPIDTRNSFER"/>
</dbReference>
<dbReference type="PANTHER" id="PTHR33076">
    <property type="entry name" value="NON-SPECIFIC LIPID-TRANSFER PROTEIN 2-RELATED"/>
    <property type="match status" value="1"/>
</dbReference>
<dbReference type="EMBL" id="PSQE01000007">
    <property type="protein sequence ID" value="RHN46665.1"/>
    <property type="molecule type" value="Genomic_DNA"/>
</dbReference>
<keyword evidence="5" id="KW-1133">Transmembrane helix</keyword>
<proteinExistence type="inferred from homology"/>
<dbReference type="Gramene" id="rna41184">
    <property type="protein sequence ID" value="RHN46665.1"/>
    <property type="gene ID" value="gene41184"/>
</dbReference>
<evidence type="ECO:0000256" key="1">
    <source>
        <dbReference type="ARBA" id="ARBA00009748"/>
    </source>
</evidence>
<keyword evidence="5" id="KW-0472">Membrane</keyword>
<organism evidence="8 9">
    <name type="scientific">Medicago truncatula</name>
    <name type="common">Barrel medic</name>
    <name type="synonym">Medicago tribuloides</name>
    <dbReference type="NCBI Taxonomy" id="3880"/>
    <lineage>
        <taxon>Eukaryota</taxon>
        <taxon>Viridiplantae</taxon>
        <taxon>Streptophyta</taxon>
        <taxon>Embryophyta</taxon>
        <taxon>Tracheophyta</taxon>
        <taxon>Spermatophyta</taxon>
        <taxon>Magnoliopsida</taxon>
        <taxon>eudicotyledons</taxon>
        <taxon>Gunneridae</taxon>
        <taxon>Pentapetalae</taxon>
        <taxon>rosids</taxon>
        <taxon>fabids</taxon>
        <taxon>Fabales</taxon>
        <taxon>Fabaceae</taxon>
        <taxon>Papilionoideae</taxon>
        <taxon>50 kb inversion clade</taxon>
        <taxon>NPAAA clade</taxon>
        <taxon>Hologalegina</taxon>
        <taxon>IRL clade</taxon>
        <taxon>Trifolieae</taxon>
        <taxon>Medicago</taxon>
    </lineage>
</organism>
<dbReference type="SUPFAM" id="SSF47699">
    <property type="entry name" value="Bifunctional inhibitor/lipid-transfer protein/seed storage 2S albumin"/>
    <property type="match status" value="1"/>
</dbReference>
<dbReference type="InterPro" id="IPR000528">
    <property type="entry name" value="Plant_nsLTP"/>
</dbReference>
<dbReference type="InterPro" id="IPR036312">
    <property type="entry name" value="Bifun_inhib/LTP/seed_sf"/>
</dbReference>
<dbReference type="Gene3D" id="1.10.110.10">
    <property type="entry name" value="Plant lipid-transfer and hydrophobic proteins"/>
    <property type="match status" value="1"/>
</dbReference>
<protein>
    <recommendedName>
        <fullName evidence="4">Non-specific lipid-transfer protein</fullName>
    </recommendedName>
</protein>
<feature type="chain" id="PRO_5017465058" description="Non-specific lipid-transfer protein" evidence="6">
    <location>
        <begin position="27"/>
        <end position="148"/>
    </location>
</feature>
<gene>
    <name evidence="8" type="ORF">MtrunA17_Chr7g0244671</name>
</gene>
<keyword evidence="3" id="KW-1015">Disulfide bond</keyword>